<dbReference type="GO" id="GO:0016846">
    <property type="term" value="F:carbon-sulfur lyase activity"/>
    <property type="evidence" value="ECO:0007669"/>
    <property type="project" value="InterPro"/>
</dbReference>
<name>A0A1X7U848_AMPQE</name>
<dbReference type="InterPro" id="IPR011057">
    <property type="entry name" value="Mss4-like_sf"/>
</dbReference>
<protein>
    <recommendedName>
        <fullName evidence="4">CENP-V/GFA domain-containing protein</fullName>
    </recommendedName>
</protein>
<dbReference type="SUPFAM" id="SSF51316">
    <property type="entry name" value="Mss4-like"/>
    <property type="match status" value="1"/>
</dbReference>
<dbReference type="AlphaFoldDB" id="A0A1X7U848"/>
<organism evidence="5">
    <name type="scientific">Amphimedon queenslandica</name>
    <name type="common">Sponge</name>
    <dbReference type="NCBI Taxonomy" id="400682"/>
    <lineage>
        <taxon>Eukaryota</taxon>
        <taxon>Metazoa</taxon>
        <taxon>Porifera</taxon>
        <taxon>Demospongiae</taxon>
        <taxon>Heteroscleromorpha</taxon>
        <taxon>Haplosclerida</taxon>
        <taxon>Niphatidae</taxon>
        <taxon>Amphimedon</taxon>
    </lineage>
</organism>
<evidence type="ECO:0000256" key="2">
    <source>
        <dbReference type="ARBA" id="ARBA00022723"/>
    </source>
</evidence>
<gene>
    <name evidence="5" type="primary">100635785</name>
</gene>
<reference evidence="6" key="1">
    <citation type="journal article" date="2010" name="Nature">
        <title>The Amphimedon queenslandica genome and the evolution of animal complexity.</title>
        <authorList>
            <person name="Srivastava M."/>
            <person name="Simakov O."/>
            <person name="Chapman J."/>
            <person name="Fahey B."/>
            <person name="Gauthier M.E."/>
            <person name="Mitros T."/>
            <person name="Richards G.S."/>
            <person name="Conaco C."/>
            <person name="Dacre M."/>
            <person name="Hellsten U."/>
            <person name="Larroux C."/>
            <person name="Putnam N.H."/>
            <person name="Stanke M."/>
            <person name="Adamska M."/>
            <person name="Darling A."/>
            <person name="Degnan S.M."/>
            <person name="Oakley T.H."/>
            <person name="Plachetzki D.C."/>
            <person name="Zhai Y."/>
            <person name="Adamski M."/>
            <person name="Calcino A."/>
            <person name="Cummins S.F."/>
            <person name="Goodstein D.M."/>
            <person name="Harris C."/>
            <person name="Jackson D.J."/>
            <person name="Leys S.P."/>
            <person name="Shu S."/>
            <person name="Woodcroft B.J."/>
            <person name="Vervoort M."/>
            <person name="Kosik K.S."/>
            <person name="Manning G."/>
            <person name="Degnan B.M."/>
            <person name="Rokhsar D.S."/>
        </authorList>
    </citation>
    <scope>NUCLEOTIDE SEQUENCE [LARGE SCALE GENOMIC DNA]</scope>
</reference>
<accession>A0A1X7U848</accession>
<keyword evidence="2" id="KW-0479">Metal-binding</keyword>
<dbReference type="OrthoDB" id="2993351at2759"/>
<feature type="domain" description="CENP-V/GFA" evidence="4">
    <location>
        <begin position="49"/>
        <end position="161"/>
    </location>
</feature>
<dbReference type="InParanoid" id="A0A1X7U848"/>
<dbReference type="InterPro" id="IPR052355">
    <property type="entry name" value="CENP-V-like"/>
</dbReference>
<proteinExistence type="inferred from homology"/>
<dbReference type="Gene3D" id="2.170.150.70">
    <property type="match status" value="1"/>
</dbReference>
<dbReference type="eggNOG" id="KOG4192">
    <property type="taxonomic scope" value="Eukaryota"/>
</dbReference>
<evidence type="ECO:0000256" key="1">
    <source>
        <dbReference type="ARBA" id="ARBA00005495"/>
    </source>
</evidence>
<keyword evidence="3" id="KW-0862">Zinc</keyword>
<dbReference type="STRING" id="400682.A0A1X7U848"/>
<dbReference type="EnsemblMetazoa" id="Aqu2.1.23950_001">
    <property type="protein sequence ID" value="Aqu2.1.23950_001"/>
    <property type="gene ID" value="Aqu2.1.23950"/>
</dbReference>
<dbReference type="Pfam" id="PF04828">
    <property type="entry name" value="GFA"/>
    <property type="match status" value="1"/>
</dbReference>
<evidence type="ECO:0000259" key="4">
    <source>
        <dbReference type="PROSITE" id="PS51891"/>
    </source>
</evidence>
<dbReference type="Proteomes" id="UP000007879">
    <property type="component" value="Unassembled WGS sequence"/>
</dbReference>
<reference evidence="5" key="2">
    <citation type="submission" date="2017-05" db="UniProtKB">
        <authorList>
            <consortium name="EnsemblMetazoa"/>
        </authorList>
    </citation>
    <scope>IDENTIFICATION</scope>
</reference>
<dbReference type="PANTHER" id="PTHR28620">
    <property type="entry name" value="CENTROMERE PROTEIN V"/>
    <property type="match status" value="1"/>
</dbReference>
<sequence length="176" mass="19736">MQTQPELVRLGHAHLQQREPVVSFPYRPENENNGMSLCLQMAAEGKVLHSGGCHCGAVRFQVFAPAQLDVIHCNCSICIKKQNHHFIVPQADFTLLKGEEFLTCYTFNTHRAKHTFCRICGVQSFYTPRSNPDGRGIAPHCLDEGTAQTVSVTSFDGSNWEKAFDKDPSIRDRSKT</sequence>
<dbReference type="PANTHER" id="PTHR28620:SF1">
    <property type="entry name" value="CENP-V_GFA DOMAIN-CONTAINING PROTEIN"/>
    <property type="match status" value="1"/>
</dbReference>
<keyword evidence="6" id="KW-1185">Reference proteome</keyword>
<evidence type="ECO:0000313" key="6">
    <source>
        <dbReference type="Proteomes" id="UP000007879"/>
    </source>
</evidence>
<dbReference type="InterPro" id="IPR006913">
    <property type="entry name" value="CENP-V/GFA"/>
</dbReference>
<evidence type="ECO:0000313" key="5">
    <source>
        <dbReference type="EnsemblMetazoa" id="Aqu2.1.23950_001"/>
    </source>
</evidence>
<dbReference type="KEGG" id="aqu:100635785"/>
<dbReference type="GO" id="GO:0046872">
    <property type="term" value="F:metal ion binding"/>
    <property type="evidence" value="ECO:0007669"/>
    <property type="project" value="UniProtKB-KW"/>
</dbReference>
<evidence type="ECO:0000256" key="3">
    <source>
        <dbReference type="ARBA" id="ARBA00022833"/>
    </source>
</evidence>
<comment type="similarity">
    <text evidence="1">Belongs to the Gfa family.</text>
</comment>
<dbReference type="PROSITE" id="PS51891">
    <property type="entry name" value="CENP_V_GFA"/>
    <property type="match status" value="1"/>
</dbReference>
<dbReference type="OMA" id="DCSLCRR"/>
<dbReference type="EnsemblMetazoa" id="XM_003388656.3">
    <property type="protein sequence ID" value="XP_003388704.2"/>
    <property type="gene ID" value="LOC100635785"/>
</dbReference>